<organism evidence="3 4">
    <name type="scientific">Strongylus vulgaris</name>
    <name type="common">Blood worm</name>
    <dbReference type="NCBI Taxonomy" id="40348"/>
    <lineage>
        <taxon>Eukaryota</taxon>
        <taxon>Metazoa</taxon>
        <taxon>Ecdysozoa</taxon>
        <taxon>Nematoda</taxon>
        <taxon>Chromadorea</taxon>
        <taxon>Rhabditida</taxon>
        <taxon>Rhabditina</taxon>
        <taxon>Rhabditomorpha</taxon>
        <taxon>Strongyloidea</taxon>
        <taxon>Strongylidae</taxon>
        <taxon>Strongylus</taxon>
    </lineage>
</organism>
<evidence type="ECO:0000313" key="3">
    <source>
        <dbReference type="EMBL" id="VDM78402.1"/>
    </source>
</evidence>
<feature type="compositionally biased region" description="Gly residues" evidence="1">
    <location>
        <begin position="85"/>
        <end position="96"/>
    </location>
</feature>
<keyword evidence="2" id="KW-0472">Membrane</keyword>
<dbReference type="Proteomes" id="UP000270094">
    <property type="component" value="Unassembled WGS sequence"/>
</dbReference>
<feature type="region of interest" description="Disordered" evidence="1">
    <location>
        <begin position="56"/>
        <end position="105"/>
    </location>
</feature>
<keyword evidence="2" id="KW-1133">Transmembrane helix</keyword>
<gene>
    <name evidence="3" type="ORF">SVUK_LOCUS13400</name>
</gene>
<dbReference type="EMBL" id="UYYB01101841">
    <property type="protein sequence ID" value="VDM78402.1"/>
    <property type="molecule type" value="Genomic_DNA"/>
</dbReference>
<evidence type="ECO:0000256" key="2">
    <source>
        <dbReference type="SAM" id="Phobius"/>
    </source>
</evidence>
<dbReference type="AlphaFoldDB" id="A0A3P7LGI2"/>
<proteinExistence type="predicted"/>
<reference evidence="3 4" key="1">
    <citation type="submission" date="2018-11" db="EMBL/GenBank/DDBJ databases">
        <authorList>
            <consortium name="Pathogen Informatics"/>
        </authorList>
    </citation>
    <scope>NUCLEOTIDE SEQUENCE [LARGE SCALE GENOMIC DNA]</scope>
</reference>
<sequence>MIAKYHSTSVGNFTVQSSTNFRHDMNSGYFLVNFYMDSFQLYVLLLLALICSTTLSARGPPQENSNRRGQPPMDGRNGQNAPPTGGRGGPGRGPKGGPQQQAQKQ</sequence>
<keyword evidence="4" id="KW-1185">Reference proteome</keyword>
<keyword evidence="2" id="KW-0812">Transmembrane</keyword>
<evidence type="ECO:0000313" key="4">
    <source>
        <dbReference type="Proteomes" id="UP000270094"/>
    </source>
</evidence>
<evidence type="ECO:0000256" key="1">
    <source>
        <dbReference type="SAM" id="MobiDB-lite"/>
    </source>
</evidence>
<accession>A0A3P7LGI2</accession>
<protein>
    <submittedName>
        <fullName evidence="3">Uncharacterized protein</fullName>
    </submittedName>
</protein>
<name>A0A3P7LGI2_STRVU</name>
<feature type="transmembrane region" description="Helical" evidence="2">
    <location>
        <begin position="39"/>
        <end position="57"/>
    </location>
</feature>